<dbReference type="EMBL" id="LAZR01055153">
    <property type="protein sequence ID" value="KKK77028.1"/>
    <property type="molecule type" value="Genomic_DNA"/>
</dbReference>
<evidence type="ECO:0000313" key="1">
    <source>
        <dbReference type="EMBL" id="KKK77028.1"/>
    </source>
</evidence>
<feature type="non-terminal residue" evidence="1">
    <location>
        <position position="395"/>
    </location>
</feature>
<reference evidence="1" key="1">
    <citation type="journal article" date="2015" name="Nature">
        <title>Complex archaea that bridge the gap between prokaryotes and eukaryotes.</title>
        <authorList>
            <person name="Spang A."/>
            <person name="Saw J.H."/>
            <person name="Jorgensen S.L."/>
            <person name="Zaremba-Niedzwiedzka K."/>
            <person name="Martijn J."/>
            <person name="Lind A.E."/>
            <person name="van Eijk R."/>
            <person name="Schleper C."/>
            <person name="Guy L."/>
            <person name="Ettema T.J."/>
        </authorList>
    </citation>
    <scope>NUCLEOTIDE SEQUENCE</scope>
</reference>
<proteinExistence type="predicted"/>
<name>A0A0F8Y6T1_9ZZZZ</name>
<organism evidence="1">
    <name type="scientific">marine sediment metagenome</name>
    <dbReference type="NCBI Taxonomy" id="412755"/>
    <lineage>
        <taxon>unclassified sequences</taxon>
        <taxon>metagenomes</taxon>
        <taxon>ecological metagenomes</taxon>
    </lineage>
</organism>
<dbReference type="AlphaFoldDB" id="A0A0F8Y6T1"/>
<feature type="non-terminal residue" evidence="1">
    <location>
        <position position="1"/>
    </location>
</feature>
<gene>
    <name evidence="1" type="ORF">LCGC14_2857720</name>
</gene>
<comment type="caution">
    <text evidence="1">The sequence shown here is derived from an EMBL/GenBank/DDBJ whole genome shotgun (WGS) entry which is preliminary data.</text>
</comment>
<sequence>ALCCISASGHGAEAAHGSSSAKPLLRDCDTGYLLNCRFSAIRPYTWAETPFLTGWETDDRGGVWESSPVGFLSDFGFHVDWFRLNDNSTDHAVTIRHQIARQTSGVVTWEFRFAMPQIMEGAAWQLRDMDAAAVSLLVRDGTLCLESADQTLRPLKPIQVEHEYGVRAVVDLTRSSTSVFVDGERVASDVPFLNRVENIDYVLIATGDKAVGQLYLPVVNVHRGYTVNEKFLVAGKGRLPHDWHRVSDTGKVSVEEFRCAARPDVLSLRLAEGGTVKREFAASSGKTVLEYRFLLPEKRDGASVAIYGRDKPLGVFQTFDGDLCYVHPDGRRTVLAPDYRENFWYAIKMIADPKSASAECHVNGKPAASDLPLGSGAGDFTQVRFAAPPDGILWL</sequence>
<protein>
    <submittedName>
        <fullName evidence="1">Uncharacterized protein</fullName>
    </submittedName>
</protein>
<accession>A0A0F8Y6T1</accession>